<dbReference type="Proteomes" id="UP001374803">
    <property type="component" value="Chromosome"/>
</dbReference>
<name>A0ABZ2L670_9BACT</name>
<sequence length="369" mass="40710">MLAQLRHGAPTPGAQVFAADLLYVSSHGWLGGFAGGFLIEEWPDAKPALARRRYDPSKYYAVGELAHRNEGFAGPKWIILAQCSTLNSATWPLWARVLANSNPHVRGILGYEEASPFPTGAAFIAEKFFANLDNKETFLEAWKNANSGQHWAAVVHKDALGDRLDQWRNFAELADVSTTDTVSNYRGFLSSVSRVENIVEPLLKFKLTLKSSLDGKTFNQITSANLQSSQIAAYGAGRTYRMKIHDPPPGEVIVKVIVTWIHIRPTHGFKPTIDQLFADTKAPGTDAVATIIPGKQTLDILPLGAHQTEITLDLVAPNTITHPKIEAHHSYFWPRIELVTNATPPGKPHKFDFKTTGLVYWGHCNCSPP</sequence>
<dbReference type="RefSeq" id="WP_394835905.1">
    <property type="nucleotide sequence ID" value="NZ_CP089929.1"/>
</dbReference>
<accession>A0ABZ2L670</accession>
<gene>
    <name evidence="1" type="ORF">LVJ94_03220</name>
</gene>
<keyword evidence="2" id="KW-1185">Reference proteome</keyword>
<evidence type="ECO:0000313" key="1">
    <source>
        <dbReference type="EMBL" id="WXB06257.1"/>
    </source>
</evidence>
<evidence type="ECO:0008006" key="3">
    <source>
        <dbReference type="Google" id="ProtNLM"/>
    </source>
</evidence>
<organism evidence="1 2">
    <name type="scientific">Pendulispora rubella</name>
    <dbReference type="NCBI Taxonomy" id="2741070"/>
    <lineage>
        <taxon>Bacteria</taxon>
        <taxon>Pseudomonadati</taxon>
        <taxon>Myxococcota</taxon>
        <taxon>Myxococcia</taxon>
        <taxon>Myxococcales</taxon>
        <taxon>Sorangiineae</taxon>
        <taxon>Pendulisporaceae</taxon>
        <taxon>Pendulispora</taxon>
    </lineage>
</organism>
<evidence type="ECO:0000313" key="2">
    <source>
        <dbReference type="Proteomes" id="UP001374803"/>
    </source>
</evidence>
<dbReference type="EMBL" id="CP089983">
    <property type="protein sequence ID" value="WXB06257.1"/>
    <property type="molecule type" value="Genomic_DNA"/>
</dbReference>
<proteinExistence type="predicted"/>
<reference evidence="1" key="1">
    <citation type="submission" date="2021-12" db="EMBL/GenBank/DDBJ databases">
        <title>Discovery of the Pendulisporaceae a myxobacterial family with distinct sporulation behavior and unique specialized metabolism.</title>
        <authorList>
            <person name="Garcia R."/>
            <person name="Popoff A."/>
            <person name="Bader C.D."/>
            <person name="Loehr J."/>
            <person name="Walesch S."/>
            <person name="Walt C."/>
            <person name="Boldt J."/>
            <person name="Bunk B."/>
            <person name="Haeckl F.J.F.P.J."/>
            <person name="Gunesch A.P."/>
            <person name="Birkelbach J."/>
            <person name="Nuebel U."/>
            <person name="Pietschmann T."/>
            <person name="Bach T."/>
            <person name="Mueller R."/>
        </authorList>
    </citation>
    <scope>NUCLEOTIDE SEQUENCE</scope>
    <source>
        <strain evidence="1">MSr11367</strain>
    </source>
</reference>
<protein>
    <recommendedName>
        <fullName evidence="3">F5/8 type C domain-containing protein</fullName>
    </recommendedName>
</protein>